<feature type="transmembrane region" description="Helical" evidence="7">
    <location>
        <begin position="465"/>
        <end position="482"/>
    </location>
</feature>
<feature type="transmembrane region" description="Helical" evidence="7">
    <location>
        <begin position="167"/>
        <end position="189"/>
    </location>
</feature>
<feature type="transmembrane region" description="Helical" evidence="7">
    <location>
        <begin position="143"/>
        <end position="161"/>
    </location>
</feature>
<evidence type="ECO:0000256" key="1">
    <source>
        <dbReference type="ARBA" id="ARBA00004141"/>
    </source>
</evidence>
<feature type="transmembrane region" description="Helical" evidence="7">
    <location>
        <begin position="201"/>
        <end position="225"/>
    </location>
</feature>
<accession>A0AAD9VXR5</accession>
<reference evidence="9" key="1">
    <citation type="submission" date="2023-06" db="EMBL/GenBank/DDBJ databases">
        <authorList>
            <person name="Noh H."/>
        </authorList>
    </citation>
    <scope>NUCLEOTIDE SEQUENCE</scope>
    <source>
        <strain evidence="9">DUCC20226</strain>
    </source>
</reference>
<protein>
    <recommendedName>
        <fullName evidence="8">Major facilitator superfamily (MFS) profile domain-containing protein</fullName>
    </recommendedName>
</protein>
<sequence length="525" mass="57268">MIVDCPKMSHLSKQAIRHCDRDAQSEGIEENQFCDTMASSTEQPARSEKAMSDERTARTDETPEPYTVFTRLEKCIIVAMVSYVSWSANLSTFIFLPALKPLSEAFAVSVDRINLIITVYMAVGAVVPLFVGDAADILGRRAAYVVTLSLFATANLCLALADSYETFLGLRILQAVGQSGVILIGYGIVSDIASPANRGSYMSAVSFLITIGPSLGPVLGGALTYAAGWAWIFWFLTIVTVSGLALIIFLLPETSRNIVGNGSKPPQPILRLPIPFTSFMKHYKDGGESEANAFHIPNPLRSLKALLRKDNAVIVVAWGSNNFDIRLTATLSTLLIERYGLTEWQAGLIYLPFALGGTASTFFSGYLLDTAYSKARSARGLSTDRIKGDDLDDFPIEKARLNVIRLKTGHLIKSPTTYCIQHIAISMGLQFMTGMALQVNFSTFNTLLVDINHRAPSAANASTSLVRYAFAAVIVAFLENMFRSMGIGWAFTLIAGFIVVAVGLLIVEYCQGFAWRRDAAVRQSR</sequence>
<evidence type="ECO:0000313" key="9">
    <source>
        <dbReference type="EMBL" id="KAK2598709.1"/>
    </source>
</evidence>
<organism evidence="9 10">
    <name type="scientific">Phomopsis amygdali</name>
    <name type="common">Fusicoccum amygdali</name>
    <dbReference type="NCBI Taxonomy" id="1214568"/>
    <lineage>
        <taxon>Eukaryota</taxon>
        <taxon>Fungi</taxon>
        <taxon>Dikarya</taxon>
        <taxon>Ascomycota</taxon>
        <taxon>Pezizomycotina</taxon>
        <taxon>Sordariomycetes</taxon>
        <taxon>Sordariomycetidae</taxon>
        <taxon>Diaporthales</taxon>
        <taxon>Diaporthaceae</taxon>
        <taxon>Diaporthe</taxon>
    </lineage>
</organism>
<keyword evidence="4 7" id="KW-1133">Transmembrane helix</keyword>
<evidence type="ECO:0000313" key="10">
    <source>
        <dbReference type="Proteomes" id="UP001265746"/>
    </source>
</evidence>
<feature type="transmembrane region" description="Helical" evidence="7">
    <location>
        <begin position="231"/>
        <end position="251"/>
    </location>
</feature>
<dbReference type="Gene3D" id="1.20.1250.20">
    <property type="entry name" value="MFS general substrate transporter like domains"/>
    <property type="match status" value="1"/>
</dbReference>
<keyword evidence="5 7" id="KW-0472">Membrane</keyword>
<comment type="caution">
    <text evidence="9">The sequence shown here is derived from an EMBL/GenBank/DDBJ whole genome shotgun (WGS) entry which is preliminary data.</text>
</comment>
<feature type="transmembrane region" description="Helical" evidence="7">
    <location>
        <begin position="113"/>
        <end position="131"/>
    </location>
</feature>
<dbReference type="GO" id="GO:0022857">
    <property type="term" value="F:transmembrane transporter activity"/>
    <property type="evidence" value="ECO:0007669"/>
    <property type="project" value="InterPro"/>
</dbReference>
<evidence type="ECO:0000256" key="5">
    <source>
        <dbReference type="ARBA" id="ARBA00023136"/>
    </source>
</evidence>
<dbReference type="PANTHER" id="PTHR23502:SF51">
    <property type="entry name" value="QUINIDINE RESISTANCE PROTEIN 1-RELATED"/>
    <property type="match status" value="1"/>
</dbReference>
<dbReference type="GO" id="GO:0042908">
    <property type="term" value="P:xenobiotic transport"/>
    <property type="evidence" value="ECO:0007669"/>
    <property type="project" value="UniProtKB-ARBA"/>
</dbReference>
<dbReference type="SUPFAM" id="SSF103473">
    <property type="entry name" value="MFS general substrate transporter"/>
    <property type="match status" value="1"/>
</dbReference>
<evidence type="ECO:0000259" key="8">
    <source>
        <dbReference type="PROSITE" id="PS50850"/>
    </source>
</evidence>
<dbReference type="PROSITE" id="PS50850">
    <property type="entry name" value="MFS"/>
    <property type="match status" value="1"/>
</dbReference>
<dbReference type="PANTHER" id="PTHR23502">
    <property type="entry name" value="MAJOR FACILITATOR SUPERFAMILY"/>
    <property type="match status" value="1"/>
</dbReference>
<feature type="compositionally biased region" description="Polar residues" evidence="6">
    <location>
        <begin position="33"/>
        <end position="44"/>
    </location>
</feature>
<evidence type="ECO:0000256" key="2">
    <source>
        <dbReference type="ARBA" id="ARBA00022448"/>
    </source>
</evidence>
<dbReference type="Proteomes" id="UP001265746">
    <property type="component" value="Unassembled WGS sequence"/>
</dbReference>
<keyword evidence="3 7" id="KW-0812">Transmembrane</keyword>
<evidence type="ECO:0000256" key="6">
    <source>
        <dbReference type="SAM" id="MobiDB-lite"/>
    </source>
</evidence>
<dbReference type="InterPro" id="IPR036259">
    <property type="entry name" value="MFS_trans_sf"/>
</dbReference>
<feature type="transmembrane region" description="Helical" evidence="7">
    <location>
        <begin position="488"/>
        <end position="507"/>
    </location>
</feature>
<name>A0AAD9VXR5_PHOAM</name>
<evidence type="ECO:0000256" key="7">
    <source>
        <dbReference type="SAM" id="Phobius"/>
    </source>
</evidence>
<feature type="transmembrane region" description="Helical" evidence="7">
    <location>
        <begin position="75"/>
        <end position="98"/>
    </location>
</feature>
<gene>
    <name evidence="9" type="ORF">N8I77_012099</name>
</gene>
<dbReference type="AlphaFoldDB" id="A0AAD9VXR5"/>
<feature type="compositionally biased region" description="Basic and acidic residues" evidence="6">
    <location>
        <begin position="45"/>
        <end position="61"/>
    </location>
</feature>
<dbReference type="PROSITE" id="PS00216">
    <property type="entry name" value="SUGAR_TRANSPORT_1"/>
    <property type="match status" value="1"/>
</dbReference>
<feature type="region of interest" description="Disordered" evidence="6">
    <location>
        <begin position="30"/>
        <end position="62"/>
    </location>
</feature>
<keyword evidence="10" id="KW-1185">Reference proteome</keyword>
<dbReference type="InterPro" id="IPR020846">
    <property type="entry name" value="MFS_dom"/>
</dbReference>
<dbReference type="GO" id="GO:0005886">
    <property type="term" value="C:plasma membrane"/>
    <property type="evidence" value="ECO:0007669"/>
    <property type="project" value="TreeGrafter"/>
</dbReference>
<evidence type="ECO:0000256" key="3">
    <source>
        <dbReference type="ARBA" id="ARBA00022692"/>
    </source>
</evidence>
<dbReference type="InterPro" id="IPR005829">
    <property type="entry name" value="Sugar_transporter_CS"/>
</dbReference>
<dbReference type="GO" id="GO:0140115">
    <property type="term" value="P:export across plasma membrane"/>
    <property type="evidence" value="ECO:0007669"/>
    <property type="project" value="UniProtKB-ARBA"/>
</dbReference>
<feature type="domain" description="Major facilitator superfamily (MFS) profile" evidence="8">
    <location>
        <begin position="77"/>
        <end position="525"/>
    </location>
</feature>
<dbReference type="Pfam" id="PF07690">
    <property type="entry name" value="MFS_1"/>
    <property type="match status" value="1"/>
</dbReference>
<evidence type="ECO:0000256" key="4">
    <source>
        <dbReference type="ARBA" id="ARBA00022989"/>
    </source>
</evidence>
<proteinExistence type="predicted"/>
<comment type="subcellular location">
    <subcellularLocation>
        <location evidence="1">Membrane</location>
        <topology evidence="1">Multi-pass membrane protein</topology>
    </subcellularLocation>
</comment>
<keyword evidence="2" id="KW-0813">Transport</keyword>
<dbReference type="EMBL" id="JAUJFL010000008">
    <property type="protein sequence ID" value="KAK2598709.1"/>
    <property type="molecule type" value="Genomic_DNA"/>
</dbReference>
<dbReference type="InterPro" id="IPR011701">
    <property type="entry name" value="MFS"/>
</dbReference>